<evidence type="ECO:0000313" key="5">
    <source>
        <dbReference type="EMBL" id="RSL92213.1"/>
    </source>
</evidence>
<dbReference type="PROSITE" id="PS50088">
    <property type="entry name" value="ANK_REPEAT"/>
    <property type="match status" value="11"/>
</dbReference>
<accession>A0A428SR06</accession>
<proteinExistence type="predicted"/>
<evidence type="ECO:0000256" key="3">
    <source>
        <dbReference type="PROSITE-ProRule" id="PRU00023"/>
    </source>
</evidence>
<dbReference type="Pfam" id="PF13637">
    <property type="entry name" value="Ank_4"/>
    <property type="match status" value="1"/>
</dbReference>
<feature type="repeat" description="ANK" evidence="3">
    <location>
        <begin position="215"/>
        <end position="249"/>
    </location>
</feature>
<protein>
    <submittedName>
        <fullName evidence="5">Uncharacterized protein</fullName>
    </submittedName>
</protein>
<dbReference type="InterPro" id="IPR050745">
    <property type="entry name" value="Multifunctional_regulatory"/>
</dbReference>
<feature type="repeat" description="ANK" evidence="3">
    <location>
        <begin position="145"/>
        <end position="171"/>
    </location>
</feature>
<feature type="repeat" description="ANK" evidence="3">
    <location>
        <begin position="287"/>
        <end position="312"/>
    </location>
</feature>
<feature type="repeat" description="ANK" evidence="3">
    <location>
        <begin position="357"/>
        <end position="379"/>
    </location>
</feature>
<dbReference type="EMBL" id="NKCK01000207">
    <property type="protein sequence ID" value="RSL92213.1"/>
    <property type="molecule type" value="Genomic_DNA"/>
</dbReference>
<dbReference type="AlphaFoldDB" id="A0A428SR06"/>
<sequence length="1220" mass="133705">MDGRSLRHAVRRGEDSEIRWLLEREAQKSINAADEDGETPLHLAARRFQDSTVRLLLEKGAQESINLPDKAGKTPLHLAAGAWFGNHTVVQLLLENGAQESVNLVDKDGKTPLHLVAGAAARRDSIVQLLLEKGAQESINLADEDGKTPLHLAVTDWQDSTVQLLLGKGAQESINLADRHGETPLHLAAAAGRDSTVRLLLQRGAQESLNLADKEGKTPLHLAAMAKSRNNIITQLLLDAGAQASINLTDEDGKTPLHLAAAPGYKLTVGLLLKGGAQRSVNLADKDGKTPLHLAAATGYSSTVQSLLEGGARESVNLADNDGKTPVHLAAAATQDQIIQVLLDGGAELSVNLVDEDGRTPLHLAAAAGHYTTVQLLLDGEALKSINFADKDGKTSLHLAAEGGHDAVVRLLLARDVVDLNPKDNSDRTPLWSAAGRGHLRVVMLLLHQDRVDTDCKDANGRTLLSWALIHHHVDVVRVLVTKHIMMNPDGSGLLQQVLDDRPETDVKFLLSEHFHSVARGSYGWLSDLRQLGLEKAEIIDLVMGAMADNSGPWISANISNVPDPQATIDTVLHQSYCAHKRRNTRTGDYKENETASFDRFSEYISRDNMQRRVSLFCGLAGVLPPGSGPLSDFGMISFLDKKESIKVIYSDHWLEPQPRNEDIEGRLKRLTHRMRAKAKETTTAVQSTALYAGLISQLQIALRGFINAAITLQKTGFCCNQFTVLTAPESTLGPDNVTIVHMNTITFDIVLKLAQDVDQLHHEGLHDRALLRSVSASMRIMETLFQTPLSLPSTIAHKLHLCSLTVQLLCLGIVFYAQAHTGKLQPSYLSEPLTRVEILGSSHDQPYIVAEQAKLACMGELVGDQVFVFRMSTRTRPIGVDGSFLSVTCDEIVDSWGPASLIMDPQEASERISGLVIRGGIIQPNGKSDHGSLPDAFGYKDKIVVGATIPAPSSHLVAKEEIRGFQDRNGQPPTGERAAVNRSRAAAQQSPETHPPPPQAQHAVQTAVTITKCPRDITESYNASRAFHLDELGSKPSRWRLTTLTANLQGGYQVLAQVGGEWQKQSAVPMKRVFLDRWGTERKLSDFESPLGLQISLCTGVARRVPLRVLVREDLMDYVGSLSVKGWKDLKGLAKDAMESKERFAKWSDELTDEQRTCVQNVFWHVLNRLKDTGFDEDGDQFSILWPYESDANRCVKVKPRNEHEWLTVLEDKEWSATC</sequence>
<keyword evidence="1" id="KW-0677">Repeat</keyword>
<dbReference type="Gene3D" id="1.25.40.20">
    <property type="entry name" value="Ankyrin repeat-containing domain"/>
    <property type="match status" value="6"/>
</dbReference>
<evidence type="ECO:0000256" key="1">
    <source>
        <dbReference type="ARBA" id="ARBA00022737"/>
    </source>
</evidence>
<reference evidence="5 6" key="1">
    <citation type="submission" date="2017-06" db="EMBL/GenBank/DDBJ databases">
        <title>Comparative genomic analysis of Ambrosia Fusariam Clade fungi.</title>
        <authorList>
            <person name="Stajich J.E."/>
            <person name="Carrillo J."/>
            <person name="Kijimoto T."/>
            <person name="Eskalen A."/>
            <person name="O'Donnell K."/>
            <person name="Kasson M."/>
        </authorList>
    </citation>
    <scope>NUCLEOTIDE SEQUENCE [LARGE SCALE GENOMIC DNA]</scope>
    <source>
        <strain evidence="5 6">NRRL62579</strain>
    </source>
</reference>
<evidence type="ECO:0000256" key="2">
    <source>
        <dbReference type="ARBA" id="ARBA00023043"/>
    </source>
</evidence>
<feature type="repeat" description="ANK" evidence="3">
    <location>
        <begin position="36"/>
        <end position="62"/>
    </location>
</feature>
<gene>
    <name evidence="5" type="ORF">CEP52_013946</name>
</gene>
<dbReference type="Pfam" id="PF12796">
    <property type="entry name" value="Ank_2"/>
    <property type="match status" value="4"/>
</dbReference>
<dbReference type="PRINTS" id="PR01415">
    <property type="entry name" value="ANKYRIN"/>
</dbReference>
<feature type="repeat" description="ANK" evidence="3">
    <location>
        <begin position="252"/>
        <end position="284"/>
    </location>
</feature>
<evidence type="ECO:0000313" key="6">
    <source>
        <dbReference type="Proteomes" id="UP000287144"/>
    </source>
</evidence>
<comment type="caution">
    <text evidence="5">The sequence shown here is derived from an EMBL/GenBank/DDBJ whole genome shotgun (WGS) entry which is preliminary data.</text>
</comment>
<dbReference type="SUPFAM" id="SSF48403">
    <property type="entry name" value="Ankyrin repeat"/>
    <property type="match status" value="2"/>
</dbReference>
<dbReference type="InterPro" id="IPR002110">
    <property type="entry name" value="Ankyrin_rpt"/>
</dbReference>
<feature type="region of interest" description="Disordered" evidence="4">
    <location>
        <begin position="963"/>
        <end position="1003"/>
    </location>
</feature>
<dbReference type="InterPro" id="IPR036770">
    <property type="entry name" value="Ankyrin_rpt-contain_sf"/>
</dbReference>
<dbReference type="PANTHER" id="PTHR24189:SF50">
    <property type="entry name" value="ANKYRIN REPEAT AND SOCS BOX PROTEIN 2"/>
    <property type="match status" value="1"/>
</dbReference>
<keyword evidence="6" id="KW-1185">Reference proteome</keyword>
<organism evidence="5 6">
    <name type="scientific">Fusarium oligoseptatum</name>
    <dbReference type="NCBI Taxonomy" id="2604345"/>
    <lineage>
        <taxon>Eukaryota</taxon>
        <taxon>Fungi</taxon>
        <taxon>Dikarya</taxon>
        <taxon>Ascomycota</taxon>
        <taxon>Pezizomycotina</taxon>
        <taxon>Sordariomycetes</taxon>
        <taxon>Hypocreomycetidae</taxon>
        <taxon>Hypocreales</taxon>
        <taxon>Nectriaceae</taxon>
        <taxon>Fusarium</taxon>
        <taxon>Fusarium solani species complex</taxon>
    </lineage>
</organism>
<feature type="repeat" description="ANK" evidence="3">
    <location>
        <begin position="71"/>
        <end position="99"/>
    </location>
</feature>
<feature type="repeat" description="ANK" evidence="3">
    <location>
        <begin position="392"/>
        <end position="413"/>
    </location>
</feature>
<dbReference type="STRING" id="1325735.A0A428SR06"/>
<dbReference type="SMART" id="SM00248">
    <property type="entry name" value="ANK"/>
    <property type="match status" value="13"/>
</dbReference>
<dbReference type="PANTHER" id="PTHR24189">
    <property type="entry name" value="MYOTROPHIN"/>
    <property type="match status" value="1"/>
</dbReference>
<dbReference type="PROSITE" id="PS50297">
    <property type="entry name" value="ANK_REP_REGION"/>
    <property type="match status" value="11"/>
</dbReference>
<feature type="repeat" description="ANK" evidence="3">
    <location>
        <begin position="180"/>
        <end position="206"/>
    </location>
</feature>
<name>A0A428SR06_9HYPO</name>
<feature type="repeat" description="ANK" evidence="3">
    <location>
        <begin position="322"/>
        <end position="354"/>
    </location>
</feature>
<keyword evidence="2 3" id="KW-0040">ANK repeat</keyword>
<dbReference type="Proteomes" id="UP000287144">
    <property type="component" value="Unassembled WGS sequence"/>
</dbReference>
<feature type="repeat" description="ANK" evidence="3">
    <location>
        <begin position="108"/>
        <end position="136"/>
    </location>
</feature>
<evidence type="ECO:0000256" key="4">
    <source>
        <dbReference type="SAM" id="MobiDB-lite"/>
    </source>
</evidence>